<keyword evidence="2" id="KW-1185">Reference proteome</keyword>
<dbReference type="Proteomes" id="UP001295684">
    <property type="component" value="Unassembled WGS sequence"/>
</dbReference>
<protein>
    <submittedName>
        <fullName evidence="1">Uncharacterized protein</fullName>
    </submittedName>
</protein>
<dbReference type="AlphaFoldDB" id="A0AAD1UN44"/>
<dbReference type="EMBL" id="CAMPGE010011573">
    <property type="protein sequence ID" value="CAI2370398.1"/>
    <property type="molecule type" value="Genomic_DNA"/>
</dbReference>
<reference evidence="1" key="1">
    <citation type="submission" date="2023-07" db="EMBL/GenBank/DDBJ databases">
        <authorList>
            <consortium name="AG Swart"/>
            <person name="Singh M."/>
            <person name="Singh A."/>
            <person name="Seah K."/>
            <person name="Emmerich C."/>
        </authorList>
    </citation>
    <scope>NUCLEOTIDE SEQUENCE</scope>
    <source>
        <strain evidence="1">DP1</strain>
    </source>
</reference>
<gene>
    <name evidence="1" type="ORF">ECRASSUSDP1_LOCUS11710</name>
</gene>
<name>A0AAD1UN44_EUPCR</name>
<organism evidence="1 2">
    <name type="scientific">Euplotes crassus</name>
    <dbReference type="NCBI Taxonomy" id="5936"/>
    <lineage>
        <taxon>Eukaryota</taxon>
        <taxon>Sar</taxon>
        <taxon>Alveolata</taxon>
        <taxon>Ciliophora</taxon>
        <taxon>Intramacronucleata</taxon>
        <taxon>Spirotrichea</taxon>
        <taxon>Hypotrichia</taxon>
        <taxon>Euplotida</taxon>
        <taxon>Euplotidae</taxon>
        <taxon>Moneuplotes</taxon>
    </lineage>
</organism>
<evidence type="ECO:0000313" key="1">
    <source>
        <dbReference type="EMBL" id="CAI2370398.1"/>
    </source>
</evidence>
<proteinExistence type="predicted"/>
<accession>A0AAD1UN44</accession>
<evidence type="ECO:0000313" key="2">
    <source>
        <dbReference type="Proteomes" id="UP001295684"/>
    </source>
</evidence>
<comment type="caution">
    <text evidence="1">The sequence shown here is derived from an EMBL/GenBank/DDBJ whole genome shotgun (WGS) entry which is preliminary data.</text>
</comment>
<sequence length="347" mass="40269">MNQKVEEVYEVYEIQENLSEEIEFEVESRIRCKNERAFEERLIVNKKKHRRLGKMIQVKNKTEFDLGVSIFHQNSAKNHQVSGSKEERPIKLQINCSGNTSMVKDGLFSCTFANNSSKPEIRSESKIKKRLKTAKDRAVTFKNFFKVKKEISRNKIIFDGDRSPLSSKNGILNRRKKLRAKSCAKVIIPNDKNYMTHKGFYSHTSNSNLRSSYGNLIATSSKFKKPNRKTNSDYSKILMDKIVKCSQIFQNYEGLHTFSVNKSLKLSLKQGQKPLKPRYMHEENSPDYTAINKIRRLVRSHQRNFLKNSRESVSQWSTTTKASMASSSFARGISKKRLNRIISHTRI</sequence>